<name>A0A2V2YSG8_9BACL</name>
<dbReference type="PANTHER" id="PTHR43461:SF1">
    <property type="entry name" value="TRANSMEMBRANE PROTEIN 256"/>
    <property type="match status" value="1"/>
</dbReference>
<gene>
    <name evidence="7" type="ORF">DFQ01_11027</name>
</gene>
<feature type="transmembrane region" description="Helical" evidence="6">
    <location>
        <begin position="49"/>
        <end position="65"/>
    </location>
</feature>
<keyword evidence="3 6" id="KW-0812">Transmembrane</keyword>
<keyword evidence="4 6" id="KW-1133">Transmembrane helix</keyword>
<proteinExistence type="inferred from homology"/>
<dbReference type="AlphaFoldDB" id="A0A2V2YSG8"/>
<dbReference type="GO" id="GO:0005886">
    <property type="term" value="C:plasma membrane"/>
    <property type="evidence" value="ECO:0007669"/>
    <property type="project" value="TreeGrafter"/>
</dbReference>
<evidence type="ECO:0000256" key="3">
    <source>
        <dbReference type="ARBA" id="ARBA00022692"/>
    </source>
</evidence>
<feature type="transmembrane region" description="Helical" evidence="6">
    <location>
        <begin position="77"/>
        <end position="97"/>
    </location>
</feature>
<evidence type="ECO:0000256" key="6">
    <source>
        <dbReference type="SAM" id="Phobius"/>
    </source>
</evidence>
<evidence type="ECO:0000313" key="8">
    <source>
        <dbReference type="Proteomes" id="UP000246635"/>
    </source>
</evidence>
<comment type="similarity">
    <text evidence="2">Belongs to the UPF0382 family.</text>
</comment>
<feature type="transmembrane region" description="Helical" evidence="6">
    <location>
        <begin position="103"/>
        <end position="123"/>
    </location>
</feature>
<evidence type="ECO:0000256" key="2">
    <source>
        <dbReference type="ARBA" id="ARBA00009694"/>
    </source>
</evidence>
<protein>
    <submittedName>
        <fullName evidence="7">Uncharacterized membrane protein YgdD (TMEM256/DUF423 family)</fullName>
    </submittedName>
</protein>
<evidence type="ECO:0000256" key="5">
    <source>
        <dbReference type="ARBA" id="ARBA00023136"/>
    </source>
</evidence>
<evidence type="ECO:0000256" key="1">
    <source>
        <dbReference type="ARBA" id="ARBA00004141"/>
    </source>
</evidence>
<organism evidence="7 8">
    <name type="scientific">Paenibacillus cellulosilyticus</name>
    <dbReference type="NCBI Taxonomy" id="375489"/>
    <lineage>
        <taxon>Bacteria</taxon>
        <taxon>Bacillati</taxon>
        <taxon>Bacillota</taxon>
        <taxon>Bacilli</taxon>
        <taxon>Bacillales</taxon>
        <taxon>Paenibacillaceae</taxon>
        <taxon>Paenibacillus</taxon>
    </lineage>
</organism>
<evidence type="ECO:0000256" key="4">
    <source>
        <dbReference type="ARBA" id="ARBA00022989"/>
    </source>
</evidence>
<keyword evidence="8" id="KW-1185">Reference proteome</keyword>
<evidence type="ECO:0000313" key="7">
    <source>
        <dbReference type="EMBL" id="PWW01137.1"/>
    </source>
</evidence>
<dbReference type="InterPro" id="IPR006696">
    <property type="entry name" value="DUF423"/>
</dbReference>
<comment type="subcellular location">
    <subcellularLocation>
        <location evidence="1">Membrane</location>
        <topology evidence="1">Multi-pass membrane protein</topology>
    </subcellularLocation>
</comment>
<dbReference type="PANTHER" id="PTHR43461">
    <property type="entry name" value="TRANSMEMBRANE PROTEIN 256"/>
    <property type="match status" value="1"/>
</dbReference>
<comment type="caution">
    <text evidence="7">The sequence shown here is derived from an EMBL/GenBank/DDBJ whole genome shotgun (WGS) entry which is preliminary data.</text>
</comment>
<accession>A0A2V2YSG8</accession>
<reference evidence="7 8" key="1">
    <citation type="submission" date="2018-05" db="EMBL/GenBank/DDBJ databases">
        <title>Genomic Encyclopedia of Type Strains, Phase III (KMG-III): the genomes of soil and plant-associated and newly described type strains.</title>
        <authorList>
            <person name="Whitman W."/>
        </authorList>
    </citation>
    <scope>NUCLEOTIDE SEQUENCE [LARGE SCALE GENOMIC DNA]</scope>
    <source>
        <strain evidence="7 8">CECT 5696</strain>
    </source>
</reference>
<dbReference type="Proteomes" id="UP000246635">
    <property type="component" value="Unassembled WGS sequence"/>
</dbReference>
<sequence>MSMLNKYGALGALYALLAVAFGAFGAHSLKDMLDEDMLEVFETGVRYQMYHGLGILVVAALSDRVSNIRLIRRGAMLLHIGIILFSGSLYVLSLSGVKVLGAITPLGGVCFLAGWAMIAWALWSGRGDSRSGN</sequence>
<keyword evidence="5 6" id="KW-0472">Membrane</keyword>
<dbReference type="EMBL" id="QGTQ01000010">
    <property type="protein sequence ID" value="PWW01137.1"/>
    <property type="molecule type" value="Genomic_DNA"/>
</dbReference>
<dbReference type="Pfam" id="PF04241">
    <property type="entry name" value="DUF423"/>
    <property type="match status" value="1"/>
</dbReference>